<proteinExistence type="predicted"/>
<dbReference type="Proteomes" id="UP000000486">
    <property type="component" value="Chromosome"/>
</dbReference>
<name>A0A0E0UX29_LISMM</name>
<dbReference type="AlphaFoldDB" id="A0A0E0UX29"/>
<reference evidence="1 2" key="1">
    <citation type="journal article" date="2011" name="J. Bacteriol.">
        <title>Genome sequence of the nonpathogenic Listeria monocytogenes serovar 4a strain M7.</title>
        <authorList>
            <person name="Chen J."/>
            <person name="Xia Y."/>
            <person name="Cheng C."/>
            <person name="Fang C."/>
            <person name="Shan Y."/>
            <person name="Jin G."/>
            <person name="Fang W."/>
        </authorList>
    </citation>
    <scope>NUCLEOTIDE SEQUENCE [LARGE SCALE GENOMIC DNA]</scope>
    <source>
        <strain evidence="1 2">M7</strain>
    </source>
</reference>
<organism evidence="1 2">
    <name type="scientific">Listeria monocytogenes serotype 4a (strain M7)</name>
    <dbReference type="NCBI Taxonomy" id="1030009"/>
    <lineage>
        <taxon>Bacteria</taxon>
        <taxon>Bacillati</taxon>
        <taxon>Bacillota</taxon>
        <taxon>Bacilli</taxon>
        <taxon>Bacillales</taxon>
        <taxon>Listeriaceae</taxon>
        <taxon>Listeria</taxon>
    </lineage>
</organism>
<dbReference type="HOGENOM" id="CLU_3119443_0_0_9"/>
<evidence type="ECO:0000313" key="2">
    <source>
        <dbReference type="Proteomes" id="UP000000486"/>
    </source>
</evidence>
<dbReference type="KEGG" id="lmq:LMM7_1876"/>
<sequence>MGFKKLFSILERSFFIISLFVISKGLPSMRGAAELIEKAYELYFYSWLFI</sequence>
<evidence type="ECO:0000313" key="1">
    <source>
        <dbReference type="EMBL" id="AEH92881.1"/>
    </source>
</evidence>
<accession>A0A0E0UX29</accession>
<dbReference type="EMBL" id="CP002816">
    <property type="protein sequence ID" value="AEH92881.1"/>
    <property type="molecule type" value="Genomic_DNA"/>
</dbReference>
<gene>
    <name evidence="1" type="ordered locus">LMM7_1876</name>
</gene>
<dbReference type="PATRIC" id="fig|1030009.3.peg.1865"/>
<protein>
    <submittedName>
        <fullName evidence="1">Uncharacterized protein</fullName>
    </submittedName>
</protein>